<evidence type="ECO:0000313" key="2">
    <source>
        <dbReference type="EMBL" id="CAB4004784.1"/>
    </source>
</evidence>
<dbReference type="Proteomes" id="UP001152795">
    <property type="component" value="Unassembled WGS sequence"/>
</dbReference>
<dbReference type="GO" id="GO:0032502">
    <property type="term" value="P:developmental process"/>
    <property type="evidence" value="ECO:0007669"/>
    <property type="project" value="TreeGrafter"/>
</dbReference>
<dbReference type="GO" id="GO:0000981">
    <property type="term" value="F:DNA-binding transcription factor activity, RNA polymerase II-specific"/>
    <property type="evidence" value="ECO:0007669"/>
    <property type="project" value="TreeGrafter"/>
</dbReference>
<dbReference type="SUPFAM" id="SSF47459">
    <property type="entry name" value="HLH, helix-loop-helix DNA-binding domain"/>
    <property type="match status" value="1"/>
</dbReference>
<feature type="domain" description="BHLH" evidence="1">
    <location>
        <begin position="17"/>
        <end position="69"/>
    </location>
</feature>
<comment type="caution">
    <text evidence="2">The sequence shown here is derived from an EMBL/GenBank/DDBJ whole genome shotgun (WGS) entry which is preliminary data.</text>
</comment>
<protein>
    <submittedName>
        <fullName evidence="2">Twist-related -like</fullName>
    </submittedName>
</protein>
<dbReference type="PROSITE" id="PS50888">
    <property type="entry name" value="BHLH"/>
    <property type="match status" value="1"/>
</dbReference>
<dbReference type="InterPro" id="IPR050283">
    <property type="entry name" value="E-box_TF_Regulators"/>
</dbReference>
<keyword evidence="3" id="KW-1185">Reference proteome</keyword>
<accession>A0A6S7HI59</accession>
<dbReference type="EMBL" id="CACRXK020004997">
    <property type="protein sequence ID" value="CAB4004784.1"/>
    <property type="molecule type" value="Genomic_DNA"/>
</dbReference>
<dbReference type="Gene3D" id="4.10.280.10">
    <property type="entry name" value="Helix-loop-helix DNA-binding domain"/>
    <property type="match status" value="1"/>
</dbReference>
<sequence length="235" mass="26820">MENQTTQRRRVKNKPTIKRLLANKCERERVRKINEAFEILKTHIPYCDSGRIRTKLDVLKFAIDYIQILTKMVSQSEAATLLRTPRLENESAFMLSTEGSETESLRSSSEMFSVRLDEASAFPFDDQQSQLGITSPTLSDDEVFFGADLTNDENLTGQYPAWSDNQSGFHQAQTYHHNEQHTPLRTYSFDEQPQDVSPFWLNQANGIARAVMSLNGSTTPPSDSNNNELAEWLHL</sequence>
<dbReference type="CDD" id="cd11390">
    <property type="entry name" value="bHLH_TS"/>
    <property type="match status" value="1"/>
</dbReference>
<dbReference type="Pfam" id="PF00010">
    <property type="entry name" value="HLH"/>
    <property type="match status" value="1"/>
</dbReference>
<dbReference type="AlphaFoldDB" id="A0A6S7HI59"/>
<evidence type="ECO:0000259" key="1">
    <source>
        <dbReference type="PROSITE" id="PS50888"/>
    </source>
</evidence>
<gene>
    <name evidence="2" type="ORF">PACLA_8A025071</name>
</gene>
<proteinExistence type="predicted"/>
<reference evidence="2" key="1">
    <citation type="submission" date="2020-04" db="EMBL/GenBank/DDBJ databases">
        <authorList>
            <person name="Alioto T."/>
            <person name="Alioto T."/>
            <person name="Gomez Garrido J."/>
        </authorList>
    </citation>
    <scope>NUCLEOTIDE SEQUENCE</scope>
    <source>
        <strain evidence="2">A484AB</strain>
    </source>
</reference>
<dbReference type="InterPro" id="IPR036638">
    <property type="entry name" value="HLH_DNA-bd_sf"/>
</dbReference>
<dbReference type="PANTHER" id="PTHR23349:SF111">
    <property type="entry name" value="BHLH DOMAIN-CONTAINING PROTEIN"/>
    <property type="match status" value="1"/>
</dbReference>
<name>A0A6S7HI59_PARCT</name>
<dbReference type="OrthoDB" id="5990639at2759"/>
<dbReference type="InterPro" id="IPR011598">
    <property type="entry name" value="bHLH_dom"/>
</dbReference>
<dbReference type="SMART" id="SM00353">
    <property type="entry name" value="HLH"/>
    <property type="match status" value="1"/>
</dbReference>
<dbReference type="PANTHER" id="PTHR23349">
    <property type="entry name" value="BASIC HELIX-LOOP-HELIX TRANSCRIPTION FACTOR, TWIST"/>
    <property type="match status" value="1"/>
</dbReference>
<dbReference type="GO" id="GO:0000977">
    <property type="term" value="F:RNA polymerase II transcription regulatory region sequence-specific DNA binding"/>
    <property type="evidence" value="ECO:0007669"/>
    <property type="project" value="TreeGrafter"/>
</dbReference>
<evidence type="ECO:0000313" key="3">
    <source>
        <dbReference type="Proteomes" id="UP001152795"/>
    </source>
</evidence>
<dbReference type="GO" id="GO:0046983">
    <property type="term" value="F:protein dimerization activity"/>
    <property type="evidence" value="ECO:0007669"/>
    <property type="project" value="InterPro"/>
</dbReference>
<organism evidence="2 3">
    <name type="scientific">Paramuricea clavata</name>
    <name type="common">Red gorgonian</name>
    <name type="synonym">Violescent sea-whip</name>
    <dbReference type="NCBI Taxonomy" id="317549"/>
    <lineage>
        <taxon>Eukaryota</taxon>
        <taxon>Metazoa</taxon>
        <taxon>Cnidaria</taxon>
        <taxon>Anthozoa</taxon>
        <taxon>Octocorallia</taxon>
        <taxon>Malacalcyonacea</taxon>
        <taxon>Plexauridae</taxon>
        <taxon>Paramuricea</taxon>
    </lineage>
</organism>